<dbReference type="GO" id="GO:0016020">
    <property type="term" value="C:membrane"/>
    <property type="evidence" value="ECO:0007669"/>
    <property type="project" value="UniProtKB-SubCell"/>
</dbReference>
<proteinExistence type="predicted"/>
<evidence type="ECO:0000256" key="3">
    <source>
        <dbReference type="SAM" id="MobiDB-lite"/>
    </source>
</evidence>
<dbReference type="OrthoDB" id="5188486at2"/>
<organism evidence="5 6">
    <name type="scientific">Mycolicibacter sinensis (strain JDM601)</name>
    <name type="common">Mycobacterium sinense</name>
    <dbReference type="NCBI Taxonomy" id="875328"/>
    <lineage>
        <taxon>Bacteria</taxon>
        <taxon>Bacillati</taxon>
        <taxon>Actinomycetota</taxon>
        <taxon>Actinomycetes</taxon>
        <taxon>Mycobacteriales</taxon>
        <taxon>Mycobacteriaceae</taxon>
        <taxon>Mycolicibacter</taxon>
    </lineage>
</organism>
<dbReference type="PANTHER" id="PTHR37042">
    <property type="entry name" value="OUTER MEMBRANE PROTEIN RV1973"/>
    <property type="match status" value="1"/>
</dbReference>
<evidence type="ECO:0000256" key="2">
    <source>
        <dbReference type="ARBA" id="ARBA00023136"/>
    </source>
</evidence>
<keyword evidence="4" id="KW-0812">Transmembrane</keyword>
<gene>
    <name evidence="5" type="ORF">A5710_14850</name>
</gene>
<evidence type="ECO:0000256" key="4">
    <source>
        <dbReference type="SAM" id="Phobius"/>
    </source>
</evidence>
<comment type="caution">
    <text evidence="5">The sequence shown here is derived from an EMBL/GenBank/DDBJ whole genome shotgun (WGS) entry which is preliminary data.</text>
</comment>
<dbReference type="PANTHER" id="PTHR37042:SF4">
    <property type="entry name" value="OUTER MEMBRANE PROTEIN RV1973"/>
    <property type="match status" value="1"/>
</dbReference>
<feature type="region of interest" description="Disordered" evidence="3">
    <location>
        <begin position="1"/>
        <end position="23"/>
    </location>
</feature>
<dbReference type="RefSeq" id="WP_064922201.1">
    <property type="nucleotide sequence ID" value="NZ_LZJK01000091.1"/>
</dbReference>
<reference evidence="6" key="1">
    <citation type="submission" date="2016-06" db="EMBL/GenBank/DDBJ databases">
        <authorList>
            <person name="Sutton G."/>
            <person name="Brinkac L."/>
            <person name="Sanka R."/>
            <person name="Adams M."/>
            <person name="Lau E."/>
            <person name="Sam S."/>
            <person name="Sreng N."/>
            <person name="Him V."/>
            <person name="Kerleguer A."/>
            <person name="Cheng S."/>
        </authorList>
    </citation>
    <scope>NUCLEOTIDE SEQUENCE [LARGE SCALE GENOMIC DNA]</scope>
    <source>
        <strain evidence="6">E1876</strain>
    </source>
</reference>
<accession>A0A1A2Y681</accession>
<dbReference type="AlphaFoldDB" id="A0A1A2Y681"/>
<keyword evidence="4" id="KW-1133">Transmembrane helix</keyword>
<feature type="compositionally biased region" description="Low complexity" evidence="3">
    <location>
        <begin position="7"/>
        <end position="16"/>
    </location>
</feature>
<evidence type="ECO:0000256" key="1">
    <source>
        <dbReference type="ARBA" id="ARBA00004370"/>
    </source>
</evidence>
<protein>
    <recommendedName>
        <fullName evidence="7">Mce protein</fullName>
    </recommendedName>
</protein>
<evidence type="ECO:0008006" key="7">
    <source>
        <dbReference type="Google" id="ProtNLM"/>
    </source>
</evidence>
<feature type="transmembrane region" description="Helical" evidence="4">
    <location>
        <begin position="31"/>
        <end position="52"/>
    </location>
</feature>
<evidence type="ECO:0000313" key="5">
    <source>
        <dbReference type="EMBL" id="OBI32586.1"/>
    </source>
</evidence>
<comment type="subcellular location">
    <subcellularLocation>
        <location evidence="1">Membrane</location>
    </subcellularLocation>
</comment>
<keyword evidence="2 4" id="KW-0472">Membrane</keyword>
<dbReference type="EMBL" id="LZKG01000038">
    <property type="protein sequence ID" value="OBI32586.1"/>
    <property type="molecule type" value="Genomic_DNA"/>
</dbReference>
<evidence type="ECO:0000313" key="6">
    <source>
        <dbReference type="Proteomes" id="UP000093943"/>
    </source>
</evidence>
<name>A0A1A2Y681_MYCSD</name>
<sequence>MTIVETPSAQAAQEIPAAPPRRTRWRRAARATAVFGAAAVLAGSGYQSWLLYQQHLSGVAAREALDAATQYAVTLTTANPATVDRQISELLDRSTGTFHDRYAKQSSELRAMLVANQVTTSGTVVDSAVKSADATNATVLLFVEQTFTSAALKQAPAGRPEAPPDITAMAFSLRKVAGRWLVNDVAAGQQQR</sequence>
<dbReference type="Proteomes" id="UP000093943">
    <property type="component" value="Unassembled WGS sequence"/>
</dbReference>